<proteinExistence type="predicted"/>
<evidence type="ECO:0000313" key="3">
    <source>
        <dbReference type="EMBL" id="QUL98613.1"/>
    </source>
</evidence>
<reference evidence="3" key="1">
    <citation type="submission" date="2020-10" db="EMBL/GenBank/DDBJ databases">
        <authorList>
            <person name="Kadnikov V."/>
            <person name="Beletsky A.V."/>
            <person name="Mardanov A.V."/>
            <person name="Karnachuk O.V."/>
            <person name="Ravin N.V."/>
        </authorList>
    </citation>
    <scope>NUCLEOTIDE SEQUENCE</scope>
    <source>
        <strain evidence="3">Bu02</strain>
    </source>
</reference>
<reference evidence="3" key="2">
    <citation type="journal article" date="2023" name="Biology">
        <title>Prokaryotic Life Associated with Coal-Fire Gas Vents Revealed by Metagenomics.</title>
        <authorList>
            <person name="Kadnikov V.V."/>
            <person name="Mardanov A.V."/>
            <person name="Beletsky A.V."/>
            <person name="Karnachuk O.V."/>
            <person name="Ravin N.V."/>
        </authorList>
    </citation>
    <scope>NUCLEOTIDE SEQUENCE</scope>
    <source>
        <strain evidence="3">Bu02</strain>
    </source>
</reference>
<sequence>MKVIISPDKMAAYVILPEEGDFSVRELTEALSRAGVVFGISPNALRSALSGKRGVPYQVAWGLRPEEPKDFSSSGVPVLVSRFPQSRGKPPRVFTVDEDFRSKWGQLLARGSVREGSVLAFVRNPDNSAIGTTVTGEKVAPFAKKPEIVYGENASLSRDGNLVLAKRSGIPYTDEGGPAVLDRVEIVGNIGSLTGDVHFPGDIVIKGDVSRGFKVTAWGAVMITGTLAGSVSCAGNIVVEGGIKSTGEIVESGGKVSARFCENSVVRAIGDVVFHEAVVHSLVETEKRLIVTHEKGKIVGGLVRAKVGVKAPAVGSLMGVPTVVEVGISPKLRREYSKLKDDLDSVRSEIERIARLGLASRSRGNNRQYDSLRLQRMRQMLEDKERSLREKIASLEDMLKSVRGGFFWADEVLPGTKLVVGLETFEYRSPAERLRIGVIDGEIR</sequence>
<protein>
    <submittedName>
        <fullName evidence="3">DUF342 domain-containing protein</fullName>
    </submittedName>
</protein>
<gene>
    <name evidence="3" type="ORF">IMF26_00485</name>
</gene>
<dbReference type="PANTHER" id="PTHR38032">
    <property type="entry name" value="POLYMERASE-RELATED"/>
    <property type="match status" value="1"/>
</dbReference>
<name>A0AAT9LEQ1_9FIRM</name>
<dbReference type="GO" id="GO:0000902">
    <property type="term" value="P:cell morphogenesis"/>
    <property type="evidence" value="ECO:0007669"/>
    <property type="project" value="InterPro"/>
</dbReference>
<dbReference type="Pfam" id="PF20250">
    <property type="entry name" value="FapA_N"/>
    <property type="match status" value="1"/>
</dbReference>
<evidence type="ECO:0000259" key="2">
    <source>
        <dbReference type="Pfam" id="PF20250"/>
    </source>
</evidence>
<dbReference type="EMBL" id="CP062796">
    <property type="protein sequence ID" value="QUL98613.1"/>
    <property type="molecule type" value="Genomic_DNA"/>
</dbReference>
<dbReference type="InterPro" id="IPR046866">
    <property type="entry name" value="FapA_N"/>
</dbReference>
<dbReference type="InterPro" id="IPR036145">
    <property type="entry name" value="MinC_C_sf"/>
</dbReference>
<feature type="coiled-coil region" evidence="1">
    <location>
        <begin position="336"/>
        <end position="398"/>
    </location>
</feature>
<dbReference type="InterPro" id="IPR046865">
    <property type="entry name" value="FapA_b_solenoid"/>
</dbReference>
<dbReference type="Gene3D" id="2.160.20.70">
    <property type="match status" value="1"/>
</dbReference>
<keyword evidence="1" id="KW-0175">Coiled coil</keyword>
<dbReference type="InterPro" id="IPR016098">
    <property type="entry name" value="CAP/MinC_C"/>
</dbReference>
<dbReference type="Pfam" id="PF03961">
    <property type="entry name" value="FapA"/>
    <property type="match status" value="1"/>
</dbReference>
<dbReference type="InterPro" id="IPR005646">
    <property type="entry name" value="FapA"/>
</dbReference>
<accession>A0AAT9LEQ1</accession>
<dbReference type="PANTHER" id="PTHR38032:SF1">
    <property type="entry name" value="RNA-BINDING PROTEIN KHPB N-TERMINAL DOMAIN-CONTAINING PROTEIN"/>
    <property type="match status" value="1"/>
</dbReference>
<evidence type="ECO:0000256" key="1">
    <source>
        <dbReference type="SAM" id="Coils"/>
    </source>
</evidence>
<feature type="domain" description="Flagellar Assembly Protein A N-terminal region" evidence="2">
    <location>
        <begin position="2"/>
        <end position="174"/>
    </location>
</feature>
<dbReference type="SUPFAM" id="SSF63848">
    <property type="entry name" value="Cell-division inhibitor MinC, C-terminal domain"/>
    <property type="match status" value="1"/>
</dbReference>
<organism evidence="3">
    <name type="scientific">Candidatus Fermentithermobacillus carboniphilus</name>
    <dbReference type="NCBI Taxonomy" id="3085328"/>
    <lineage>
        <taxon>Bacteria</taxon>
        <taxon>Bacillati</taxon>
        <taxon>Bacillota</taxon>
        <taxon>Candidatus Fermentithermobacillia</taxon>
        <taxon>Candidatus Fermentithermobacillales</taxon>
        <taxon>Candidatus Fermentithermobacillaceae</taxon>
        <taxon>Candidatus Fermentithermobacillus</taxon>
    </lineage>
</organism>
<dbReference type="KEGG" id="fcz:IMF26_00485"/>
<dbReference type="AlphaFoldDB" id="A0AAT9LEQ1"/>